<dbReference type="SMART" id="SM01415">
    <property type="entry name" value="DUF106"/>
    <property type="match status" value="1"/>
</dbReference>
<keyword evidence="5 9" id="KW-1133">Transmembrane helix</keyword>
<gene>
    <name evidence="10" type="ORF">LCOR_02740.1</name>
</gene>
<keyword evidence="11" id="KW-1185">Reference proteome</keyword>
<evidence type="ECO:0000313" key="11">
    <source>
        <dbReference type="Proteomes" id="UP000027586"/>
    </source>
</evidence>
<comment type="function">
    <text evidence="7">The EMC seems to be required for efficient folding of proteins in the endoplasmic reticulum (ER).</text>
</comment>
<reference evidence="10" key="1">
    <citation type="submission" date="2013-08" db="EMBL/GenBank/DDBJ databases">
        <title>Gene expansion shapes genome architecture in the human pathogen Lichtheimia corymbifera: an evolutionary genomics analysis in the ancient terrestrial Mucorales (Mucoromycotina).</title>
        <authorList>
            <person name="Schwartze V.U."/>
            <person name="Winter S."/>
            <person name="Shelest E."/>
            <person name="Marcet-Houben M."/>
            <person name="Horn F."/>
            <person name="Wehner S."/>
            <person name="Hoffmann K."/>
            <person name="Riege K."/>
            <person name="Sammeth M."/>
            <person name="Nowrousian M."/>
            <person name="Valiante V."/>
            <person name="Linde J."/>
            <person name="Jacobsen I.D."/>
            <person name="Marz M."/>
            <person name="Brakhage A.A."/>
            <person name="Gabaldon T."/>
            <person name="Bocker S."/>
            <person name="Voigt K."/>
        </authorList>
    </citation>
    <scope>NUCLEOTIDE SEQUENCE [LARGE SCALE GENOMIC DNA]</scope>
    <source>
        <strain evidence="10">FSU 9682</strain>
    </source>
</reference>
<comment type="caution">
    <text evidence="10">The sequence shown here is derived from an EMBL/GenBank/DDBJ whole genome shotgun (WGS) entry which is preliminary data.</text>
</comment>
<keyword evidence="6 9" id="KW-0472">Membrane</keyword>
<protein>
    <recommendedName>
        <fullName evidence="3 7">ER membrane protein complex subunit 3</fullName>
    </recommendedName>
</protein>
<feature type="transmembrane region" description="Helical" evidence="9">
    <location>
        <begin position="15"/>
        <end position="34"/>
    </location>
</feature>
<dbReference type="GO" id="GO:0045050">
    <property type="term" value="P:protein insertion into ER membrane by stop-transfer membrane-anchor sequence"/>
    <property type="evidence" value="ECO:0007669"/>
    <property type="project" value="EnsemblFungi"/>
</dbReference>
<dbReference type="Pfam" id="PF01956">
    <property type="entry name" value="EMC3_TMCO1"/>
    <property type="match status" value="1"/>
</dbReference>
<dbReference type="GO" id="GO:0032977">
    <property type="term" value="F:membrane insertase activity"/>
    <property type="evidence" value="ECO:0007669"/>
    <property type="project" value="EnsemblFungi"/>
</dbReference>
<dbReference type="PIRSF" id="PIRSF010045">
    <property type="entry name" value="DUF850_TM_euk"/>
    <property type="match status" value="1"/>
</dbReference>
<feature type="compositionally biased region" description="Polar residues" evidence="8">
    <location>
        <begin position="287"/>
        <end position="296"/>
    </location>
</feature>
<dbReference type="AlphaFoldDB" id="A0A068RN98"/>
<dbReference type="OrthoDB" id="6745403at2759"/>
<dbReference type="InterPro" id="IPR008568">
    <property type="entry name" value="EMC3"/>
</dbReference>
<dbReference type="InterPro" id="IPR002809">
    <property type="entry name" value="EMC3/TMCO1"/>
</dbReference>
<dbReference type="EMBL" id="CBTN010000008">
    <property type="protein sequence ID" value="CDH51087.1"/>
    <property type="molecule type" value="Genomic_DNA"/>
</dbReference>
<dbReference type="GO" id="GO:0006644">
    <property type="term" value="P:phospholipid metabolic process"/>
    <property type="evidence" value="ECO:0007669"/>
    <property type="project" value="EnsemblFungi"/>
</dbReference>
<dbReference type="GO" id="GO:0051087">
    <property type="term" value="F:protein-folding chaperone binding"/>
    <property type="evidence" value="ECO:0007669"/>
    <property type="project" value="EnsemblFungi"/>
</dbReference>
<dbReference type="GO" id="GO:0072546">
    <property type="term" value="C:EMC complex"/>
    <property type="evidence" value="ECO:0007669"/>
    <property type="project" value="EnsemblFungi"/>
</dbReference>
<evidence type="ECO:0000256" key="3">
    <source>
        <dbReference type="ARBA" id="ARBA00020822"/>
    </source>
</evidence>
<dbReference type="Proteomes" id="UP000027586">
    <property type="component" value="Unassembled WGS sequence"/>
</dbReference>
<dbReference type="PANTHER" id="PTHR13116">
    <property type="entry name" value="ER MEMBRANE PROTEIN COMPLEX SUBUNIT 3"/>
    <property type="match status" value="1"/>
</dbReference>
<sequence>MVDSQMILDPAIRDWVLIPIMIVMVLVGVLRHHITMLLTGQPKKPQIKAVRESKALLRGFRLRAFGDHIPPYAFTGRKSYLANAYEDGRYLKNPTPKEGDTPANPMTDPDMMEGMMEGMKKQLTNMVPQMLIMGWINFFFKGFVVIKLPFPLTPRFKTMLQSGVNTRDMDVTWVSSLSWYFLNLFGLGSVFALILGDNNAAGVDMAAMSAMPGAMPGATGQPGQQPDFAKMFLAEKENLLITPHKWDLEDVEVRLLQKYGKKTADVSANKSTSNKKGPQTIRDKIKANQQQQSKAGASNKRR</sequence>
<evidence type="ECO:0000256" key="7">
    <source>
        <dbReference type="PIRNR" id="PIRNR010045"/>
    </source>
</evidence>
<evidence type="ECO:0000313" key="10">
    <source>
        <dbReference type="EMBL" id="CDH51087.1"/>
    </source>
</evidence>
<feature type="transmembrane region" description="Helical" evidence="9">
    <location>
        <begin position="130"/>
        <end position="150"/>
    </location>
</feature>
<feature type="compositionally biased region" description="Polar residues" evidence="8">
    <location>
        <begin position="266"/>
        <end position="277"/>
    </location>
</feature>
<dbReference type="PANTHER" id="PTHR13116:SF5">
    <property type="entry name" value="ER MEMBRANE PROTEIN COMPLEX SUBUNIT 3"/>
    <property type="match status" value="1"/>
</dbReference>
<feature type="transmembrane region" description="Helical" evidence="9">
    <location>
        <begin position="177"/>
        <end position="195"/>
    </location>
</feature>
<dbReference type="VEuPathDB" id="FungiDB:LCOR_02740.1"/>
<evidence type="ECO:0000256" key="1">
    <source>
        <dbReference type="ARBA" id="ARBA00004141"/>
    </source>
</evidence>
<evidence type="ECO:0000256" key="4">
    <source>
        <dbReference type="ARBA" id="ARBA00022692"/>
    </source>
</evidence>
<comment type="subcellular location">
    <subcellularLocation>
        <location evidence="1">Membrane</location>
        <topology evidence="1">Multi-pass membrane protein</topology>
    </subcellularLocation>
</comment>
<accession>A0A068RN98</accession>
<dbReference type="GO" id="GO:0034975">
    <property type="term" value="P:protein folding in endoplasmic reticulum"/>
    <property type="evidence" value="ECO:0007669"/>
    <property type="project" value="TreeGrafter"/>
</dbReference>
<dbReference type="STRING" id="1263082.A0A068RN98"/>
<evidence type="ECO:0000256" key="9">
    <source>
        <dbReference type="SAM" id="Phobius"/>
    </source>
</evidence>
<evidence type="ECO:0000256" key="8">
    <source>
        <dbReference type="SAM" id="MobiDB-lite"/>
    </source>
</evidence>
<proteinExistence type="inferred from homology"/>
<organism evidence="10 11">
    <name type="scientific">Lichtheimia corymbifera JMRC:FSU:9682</name>
    <dbReference type="NCBI Taxonomy" id="1263082"/>
    <lineage>
        <taxon>Eukaryota</taxon>
        <taxon>Fungi</taxon>
        <taxon>Fungi incertae sedis</taxon>
        <taxon>Mucoromycota</taxon>
        <taxon>Mucoromycotina</taxon>
        <taxon>Mucoromycetes</taxon>
        <taxon>Mucorales</taxon>
        <taxon>Lichtheimiaceae</taxon>
        <taxon>Lichtheimia</taxon>
    </lineage>
</organism>
<evidence type="ECO:0000256" key="2">
    <source>
        <dbReference type="ARBA" id="ARBA00005376"/>
    </source>
</evidence>
<keyword evidence="4 9" id="KW-0812">Transmembrane</keyword>
<evidence type="ECO:0000256" key="6">
    <source>
        <dbReference type="ARBA" id="ARBA00023136"/>
    </source>
</evidence>
<feature type="region of interest" description="Disordered" evidence="8">
    <location>
        <begin position="262"/>
        <end position="302"/>
    </location>
</feature>
<comment type="similarity">
    <text evidence="2 7">Belongs to the EMC3 family.</text>
</comment>
<evidence type="ECO:0000256" key="5">
    <source>
        <dbReference type="ARBA" id="ARBA00022989"/>
    </source>
</evidence>
<dbReference type="GO" id="GO:0015914">
    <property type="term" value="P:phospholipid transport"/>
    <property type="evidence" value="ECO:0007669"/>
    <property type="project" value="EnsemblFungi"/>
</dbReference>
<name>A0A068RN98_9FUNG</name>